<protein>
    <submittedName>
        <fullName evidence="1">Uncharacterized protein</fullName>
    </submittedName>
</protein>
<dbReference type="EMBL" id="MT141811">
    <property type="protein sequence ID" value="QJA70675.1"/>
    <property type="molecule type" value="Genomic_DNA"/>
</dbReference>
<name>A0A6M3ITJ4_9ZZZZ</name>
<dbReference type="EMBL" id="MT141387">
    <property type="protein sequence ID" value="QJA59872.1"/>
    <property type="molecule type" value="Genomic_DNA"/>
</dbReference>
<accession>A0A6M3ITJ4</accession>
<gene>
    <name evidence="2" type="ORF">MM415A03601_0009</name>
    <name evidence="1" type="ORF">MM415B01222_0018</name>
</gene>
<proteinExistence type="predicted"/>
<organism evidence="1">
    <name type="scientific">viral metagenome</name>
    <dbReference type="NCBI Taxonomy" id="1070528"/>
    <lineage>
        <taxon>unclassified sequences</taxon>
        <taxon>metagenomes</taxon>
        <taxon>organismal metagenomes</taxon>
    </lineage>
</organism>
<dbReference type="AlphaFoldDB" id="A0A6M3ITJ4"/>
<evidence type="ECO:0000313" key="2">
    <source>
        <dbReference type="EMBL" id="QJA70675.1"/>
    </source>
</evidence>
<evidence type="ECO:0000313" key="1">
    <source>
        <dbReference type="EMBL" id="QJA59872.1"/>
    </source>
</evidence>
<reference evidence="1" key="1">
    <citation type="submission" date="2020-03" db="EMBL/GenBank/DDBJ databases">
        <title>The deep terrestrial virosphere.</title>
        <authorList>
            <person name="Holmfeldt K."/>
            <person name="Nilsson E."/>
            <person name="Simone D."/>
            <person name="Lopez-Fernandez M."/>
            <person name="Wu X."/>
            <person name="de Brujin I."/>
            <person name="Lundin D."/>
            <person name="Andersson A."/>
            <person name="Bertilsson S."/>
            <person name="Dopson M."/>
        </authorList>
    </citation>
    <scope>NUCLEOTIDE SEQUENCE</scope>
    <source>
        <strain evidence="2">MM415A03601</strain>
        <strain evidence="1">MM415B01222</strain>
    </source>
</reference>
<sequence>MGREGKGNRRFVGGNIPLELWEVFMEVMVERGIDTQTDAILQAVALFVDTNPPSGGVPKAIQELLKVTDRSQAVRKALDAAVVEWRLKGSKDIVRKVYKLSSEAGGLILPQDITAAIDTMRHNDEL</sequence>